<dbReference type="OMA" id="ANEAMIV"/>
<evidence type="ECO:0008006" key="5">
    <source>
        <dbReference type="Google" id="ProtNLM"/>
    </source>
</evidence>
<protein>
    <recommendedName>
        <fullName evidence="5">Transposase</fullName>
    </recommendedName>
</protein>
<feature type="domain" description="Transposase-associated" evidence="3">
    <location>
        <begin position="5"/>
        <end position="79"/>
    </location>
</feature>
<dbReference type="InterPro" id="IPR029480">
    <property type="entry name" value="Transpos_assoc"/>
</dbReference>
<dbReference type="Pfam" id="PF13960">
    <property type="entry name" value="DUF4218"/>
    <property type="match status" value="1"/>
</dbReference>
<accession>A0A1S3ZKQ9</accession>
<dbReference type="InterPro" id="IPR025312">
    <property type="entry name" value="DUF4216"/>
</dbReference>
<dbReference type="InterPro" id="IPR025452">
    <property type="entry name" value="DUF4218"/>
</dbReference>
<dbReference type="PaxDb" id="4097-A0A1S3ZKQ9"/>
<sequence>MVPDKKWMELIHDRLGNAYKLGVDNILDFAFTKLSEARVIRCPCIKCCNTSSGTREMVKSHLIVHGIIQNYTFWYHHGEKLGEPQSNSEDVEDDDIEEAYDITNIDGDDFLEEEPNLEAKKFYRLLKDFEQPLYQNSKVSKLSTMVKLLHIKSIGRWSYESFTMLLKMLKEDLLTAESNLPDSYYEAKKIIRDLGLSYKKIDACKNNCMLYWKDDKFLESCKVCGASRWKEDKHRGETKFKNGKKIAHKILRYFPLKPILQRLFMSSKISSLMTWNHEKRVDDGMMRHSADSMAWKKFDELHQSFAAEPRNVRLGLASDGFQPFGSSRTPYNIWPVVLIPYNLPSWLCMKQENFILSMLIPGPESPGDAIDVYLQPLMDELKELWETGVETFDASTKQSFILHAALLWNINDFPAYANLSRWSKKGKLACPCCNKEISSIRLENGKKQCYMGHRRFLPLNHKWRNDKQSFDGAKERRLPPKVLSGEDILNQVADLDGLLLTKDLKKKPKISHESRSDNCNKKRKTKDTIKARLDLQAMNIKKELHPIKNGDKYELPTVCYTLSPEEKNIFFRFLKNLKVPDGYSSNISQCVNTKDRKISGLKSHDCHVLLQHLLSLAIRGMLCKSVCKPIIESSLFFNLLRAKCLRMEELKQIAAQIPITLCKLEKVFPPSFFDVMVHLPIHLANEAMIVGPIQYRWMYLVERWLYFLKSLVGNRACPEGSIAEGYLTTECLTLCSRYLHTVEIKFNRLERNYDGGIIESDGGLTVFCQHGKDLRAGKIDKLNPDELEQAHIYILKNCDEIQPFLEEFSQIPGDTSQKYSDREFISWLKKSKKIEDLLTLSCGPLPYMRRLKGYVTNGYRFHVEEYDRGLRTQNYEVVVVGETDEENKNIDYYGELTEILELQFIGGKRVILFRCKWFDVYDQEKGVKMDEYGFVSINRQQLLKTNEPFVLANQTLQVFYVDDPSNKGWHVARKVLPRDTFDILQEKDDDLENLDNSTQMKRKRTDEGF</sequence>
<gene>
    <name evidence="4" type="primary">LOC107787862</name>
</gene>
<dbReference type="KEGG" id="nta:107787862"/>
<dbReference type="Pfam" id="PF02992">
    <property type="entry name" value="Transposase_21"/>
    <property type="match status" value="1"/>
</dbReference>
<dbReference type="AlphaFoldDB" id="A0A1S3ZKQ9"/>
<evidence type="ECO:0000259" key="1">
    <source>
        <dbReference type="Pfam" id="PF13952"/>
    </source>
</evidence>
<dbReference type="InterPro" id="IPR004242">
    <property type="entry name" value="Transposase_21"/>
</dbReference>
<evidence type="ECO:0000259" key="2">
    <source>
        <dbReference type="Pfam" id="PF13960"/>
    </source>
</evidence>
<dbReference type="PANTHER" id="PTHR48258">
    <property type="entry name" value="DUF4218 DOMAIN-CONTAINING PROTEIN-RELATED"/>
    <property type="match status" value="1"/>
</dbReference>
<dbReference type="Pfam" id="PF13963">
    <property type="entry name" value="Transpos_assoc"/>
    <property type="match status" value="1"/>
</dbReference>
<dbReference type="OrthoDB" id="1297951at2759"/>
<name>A0A1S3ZKQ9_TOBAC</name>
<reference evidence="4" key="1">
    <citation type="submission" date="2025-08" db="UniProtKB">
        <authorList>
            <consortium name="RefSeq"/>
        </authorList>
    </citation>
    <scope>IDENTIFICATION</scope>
</reference>
<dbReference type="RefSeq" id="XP_016464961.1">
    <property type="nucleotide sequence ID" value="XM_016609475.1"/>
</dbReference>
<evidence type="ECO:0000259" key="3">
    <source>
        <dbReference type="Pfam" id="PF13963"/>
    </source>
</evidence>
<proteinExistence type="predicted"/>
<evidence type="ECO:0000313" key="4">
    <source>
        <dbReference type="RefSeq" id="XP_016464961.1"/>
    </source>
</evidence>
<organism evidence="4">
    <name type="scientific">Nicotiana tabacum</name>
    <name type="common">Common tobacco</name>
    <dbReference type="NCBI Taxonomy" id="4097"/>
    <lineage>
        <taxon>Eukaryota</taxon>
        <taxon>Viridiplantae</taxon>
        <taxon>Streptophyta</taxon>
        <taxon>Embryophyta</taxon>
        <taxon>Tracheophyta</taxon>
        <taxon>Spermatophyta</taxon>
        <taxon>Magnoliopsida</taxon>
        <taxon>eudicotyledons</taxon>
        <taxon>Gunneridae</taxon>
        <taxon>Pentapetalae</taxon>
        <taxon>asterids</taxon>
        <taxon>lamiids</taxon>
        <taxon>Solanales</taxon>
        <taxon>Solanaceae</taxon>
        <taxon>Nicotianoideae</taxon>
        <taxon>Nicotianeae</taxon>
        <taxon>Nicotiana</taxon>
    </lineage>
</organism>
<dbReference type="Pfam" id="PF13952">
    <property type="entry name" value="DUF4216"/>
    <property type="match status" value="1"/>
</dbReference>
<feature type="domain" description="DUF4216" evidence="1">
    <location>
        <begin position="900"/>
        <end position="971"/>
    </location>
</feature>
<feature type="domain" description="DUF4218" evidence="2">
    <location>
        <begin position="640"/>
        <end position="752"/>
    </location>
</feature>
<dbReference type="PANTHER" id="PTHR48258:SF11">
    <property type="entry name" value="TDCA1-ORF2 PROTEIN"/>
    <property type="match status" value="1"/>
</dbReference>